<protein>
    <submittedName>
        <fullName evidence="2 3">Uncharacterized protein</fullName>
    </submittedName>
</protein>
<dbReference type="AlphaFoldDB" id="A0A1I8IDT1"/>
<accession>A0A1I8IDT1</accession>
<reference evidence="2 3" key="1">
    <citation type="submission" date="2016-11" db="UniProtKB">
        <authorList>
            <consortium name="WormBaseParasite"/>
        </authorList>
    </citation>
    <scope>IDENTIFICATION</scope>
</reference>
<dbReference type="Proteomes" id="UP000095280">
    <property type="component" value="Unplaced"/>
</dbReference>
<evidence type="ECO:0000313" key="1">
    <source>
        <dbReference type="Proteomes" id="UP000095280"/>
    </source>
</evidence>
<organism evidence="1 3">
    <name type="scientific">Macrostomum lignano</name>
    <dbReference type="NCBI Taxonomy" id="282301"/>
    <lineage>
        <taxon>Eukaryota</taxon>
        <taxon>Metazoa</taxon>
        <taxon>Spiralia</taxon>
        <taxon>Lophotrochozoa</taxon>
        <taxon>Platyhelminthes</taxon>
        <taxon>Rhabditophora</taxon>
        <taxon>Macrostomorpha</taxon>
        <taxon>Macrostomida</taxon>
        <taxon>Macrostomidae</taxon>
        <taxon>Macrostomum</taxon>
    </lineage>
</organism>
<name>A0A1I8IDT1_9PLAT</name>
<dbReference type="WBParaSite" id="maker-uti_cns_0011534-snap-gene-0.5-mRNA-1">
    <property type="protein sequence ID" value="maker-uti_cns_0011534-snap-gene-0.5-mRNA-1"/>
    <property type="gene ID" value="maker-uti_cns_0011534-snap-gene-0.5"/>
</dbReference>
<evidence type="ECO:0000313" key="2">
    <source>
        <dbReference type="WBParaSite" id="maker-uti_cns_0007728-snap-gene-0.7-mRNA-1"/>
    </source>
</evidence>
<keyword evidence="1" id="KW-1185">Reference proteome</keyword>
<dbReference type="WBParaSite" id="maker-uti_cns_0007728-snap-gene-0.7-mRNA-1">
    <property type="protein sequence ID" value="maker-uti_cns_0007728-snap-gene-0.7-mRNA-1"/>
    <property type="gene ID" value="maker-uti_cns_0007728-snap-gene-0.7"/>
</dbReference>
<evidence type="ECO:0000313" key="3">
    <source>
        <dbReference type="WBParaSite" id="maker-uti_cns_0011534-snap-gene-0.5-mRNA-1"/>
    </source>
</evidence>
<sequence>MGARDEVMTSQGHMLVHKSLLDLKAITQDDLSKLWLSEIQLETDTQKEAWDDPFLLTAEKHSTTDSSELR</sequence>
<proteinExistence type="predicted"/>